<keyword evidence="2" id="KW-1133">Transmembrane helix</keyword>
<keyword evidence="2" id="KW-0812">Transmembrane</keyword>
<feature type="transmembrane region" description="Helical" evidence="2">
    <location>
        <begin position="277"/>
        <end position="300"/>
    </location>
</feature>
<dbReference type="InterPro" id="IPR036869">
    <property type="entry name" value="J_dom_sf"/>
</dbReference>
<feature type="compositionally biased region" description="Polar residues" evidence="1">
    <location>
        <begin position="226"/>
        <end position="238"/>
    </location>
</feature>
<feature type="compositionally biased region" description="Basic and acidic residues" evidence="1">
    <location>
        <begin position="315"/>
        <end position="325"/>
    </location>
</feature>
<dbReference type="InterPro" id="IPR053025">
    <property type="entry name" value="Mito_ATP_Synthase-Asso"/>
</dbReference>
<accession>A0ABP0C521</accession>
<dbReference type="EMBL" id="CAWUHD010000070">
    <property type="protein sequence ID" value="CAK7227097.1"/>
    <property type="molecule type" value="Genomic_DNA"/>
</dbReference>
<evidence type="ECO:0000259" key="3">
    <source>
        <dbReference type="PROSITE" id="PS50076"/>
    </source>
</evidence>
<feature type="region of interest" description="Disordered" evidence="1">
    <location>
        <begin position="135"/>
        <end position="248"/>
    </location>
</feature>
<dbReference type="CDD" id="cd06257">
    <property type="entry name" value="DnaJ"/>
    <property type="match status" value="1"/>
</dbReference>
<feature type="domain" description="J" evidence="3">
    <location>
        <begin position="69"/>
        <end position="134"/>
    </location>
</feature>
<evidence type="ECO:0000313" key="5">
    <source>
        <dbReference type="Proteomes" id="UP001642482"/>
    </source>
</evidence>
<dbReference type="PROSITE" id="PS50076">
    <property type="entry name" value="DNAJ_2"/>
    <property type="match status" value="1"/>
</dbReference>
<keyword evidence="2" id="KW-0472">Membrane</keyword>
<evidence type="ECO:0000256" key="1">
    <source>
        <dbReference type="SAM" id="MobiDB-lite"/>
    </source>
</evidence>
<dbReference type="SMART" id="SM00271">
    <property type="entry name" value="DnaJ"/>
    <property type="match status" value="1"/>
</dbReference>
<feature type="region of interest" description="Disordered" evidence="1">
    <location>
        <begin position="253"/>
        <end position="272"/>
    </location>
</feature>
<dbReference type="PANTHER" id="PTHR44873:SF1">
    <property type="entry name" value="DNAJ HOMOLOG SUBFAMILY C MEMBER 30, MITOCHONDRIAL"/>
    <property type="match status" value="1"/>
</dbReference>
<dbReference type="Pfam" id="PF00226">
    <property type="entry name" value="DnaJ"/>
    <property type="match status" value="1"/>
</dbReference>
<gene>
    <name evidence="4" type="ORF">SEUCBS140593_006463</name>
</gene>
<reference evidence="4 5" key="1">
    <citation type="submission" date="2024-01" db="EMBL/GenBank/DDBJ databases">
        <authorList>
            <person name="Allen C."/>
            <person name="Tagirdzhanova G."/>
        </authorList>
    </citation>
    <scope>NUCLEOTIDE SEQUENCE [LARGE SCALE GENOMIC DNA]</scope>
</reference>
<feature type="region of interest" description="Disordered" evidence="1">
    <location>
        <begin position="304"/>
        <end position="325"/>
    </location>
</feature>
<dbReference type="PANTHER" id="PTHR44873">
    <property type="entry name" value="DNAJ HOMOLOG SUBFAMILY C MEMBER 30, MITOCHONDRIAL"/>
    <property type="match status" value="1"/>
</dbReference>
<dbReference type="Proteomes" id="UP001642482">
    <property type="component" value="Unassembled WGS sequence"/>
</dbReference>
<dbReference type="PRINTS" id="PR00625">
    <property type="entry name" value="JDOMAIN"/>
</dbReference>
<evidence type="ECO:0000313" key="4">
    <source>
        <dbReference type="EMBL" id="CAK7227097.1"/>
    </source>
</evidence>
<protein>
    <recommendedName>
        <fullName evidence="3">J domain-containing protein</fullName>
    </recommendedName>
</protein>
<organism evidence="4 5">
    <name type="scientific">Sporothrix eucalyptigena</name>
    <dbReference type="NCBI Taxonomy" id="1812306"/>
    <lineage>
        <taxon>Eukaryota</taxon>
        <taxon>Fungi</taxon>
        <taxon>Dikarya</taxon>
        <taxon>Ascomycota</taxon>
        <taxon>Pezizomycotina</taxon>
        <taxon>Sordariomycetes</taxon>
        <taxon>Sordariomycetidae</taxon>
        <taxon>Ophiostomatales</taxon>
        <taxon>Ophiostomataceae</taxon>
        <taxon>Sporothrix</taxon>
    </lineage>
</organism>
<comment type="caution">
    <text evidence="4">The sequence shown here is derived from an EMBL/GenBank/DDBJ whole genome shotgun (WGS) entry which is preliminary data.</text>
</comment>
<sequence length="325" mass="35899">MNPRSSPQYLTSSVFASAALFYRQGPAVYSSRTACRCSHLLYKTNPTTRSFSSSRRLFQDGPLTADGRTHYETLNVPFSADVADIKKSFFKLSKVHHPDRNPNDPNAPRRFMRISEAYAVLGHTEKRAVYDREVMRHHQHHHVRGQHRPGASYHSTGPAGGRPASGLSRRRSAFRGPPPSFYRNTGTGKGTAYSPDDNPSSNSSQQRRSSNTGPQYGPAGFGPGNVNANDPGTRSNPATPHFDWYKTERTHHNISQRVAERRAAAAHEAASKEETSMAMGFLIISAALVAGVLVPVMIFGDWKKETKQPRFKPKPKPDKSETAAA</sequence>
<feature type="compositionally biased region" description="Low complexity" evidence="1">
    <location>
        <begin position="194"/>
        <end position="210"/>
    </location>
</feature>
<evidence type="ECO:0000256" key="2">
    <source>
        <dbReference type="SAM" id="Phobius"/>
    </source>
</evidence>
<dbReference type="SUPFAM" id="SSF46565">
    <property type="entry name" value="Chaperone J-domain"/>
    <property type="match status" value="1"/>
</dbReference>
<feature type="compositionally biased region" description="Basic and acidic residues" evidence="1">
    <location>
        <begin position="258"/>
        <end position="272"/>
    </location>
</feature>
<feature type="compositionally biased region" description="Basic residues" evidence="1">
    <location>
        <begin position="137"/>
        <end position="147"/>
    </location>
</feature>
<dbReference type="Gene3D" id="1.10.287.110">
    <property type="entry name" value="DnaJ domain"/>
    <property type="match status" value="1"/>
</dbReference>
<dbReference type="InterPro" id="IPR001623">
    <property type="entry name" value="DnaJ_domain"/>
</dbReference>
<keyword evidence="5" id="KW-1185">Reference proteome</keyword>
<name>A0ABP0C521_9PEZI</name>
<proteinExistence type="predicted"/>